<dbReference type="InterPro" id="IPR033462">
    <property type="entry name" value="Cache_3-Cache_2"/>
</dbReference>
<evidence type="ECO:0000256" key="3">
    <source>
        <dbReference type="ARBA" id="ARBA00029447"/>
    </source>
</evidence>
<comment type="similarity">
    <text evidence="3">Belongs to the methyl-accepting chemotaxis (MCP) protein family.</text>
</comment>
<keyword evidence="2 4" id="KW-0807">Transducer</keyword>
<protein>
    <submittedName>
        <fullName evidence="9">Methyl-accepting chemotaxis protein</fullName>
    </submittedName>
</protein>
<dbReference type="SMART" id="SM00283">
    <property type="entry name" value="MA"/>
    <property type="match status" value="1"/>
</dbReference>
<evidence type="ECO:0000259" key="7">
    <source>
        <dbReference type="PROSITE" id="PS50111"/>
    </source>
</evidence>
<evidence type="ECO:0000256" key="4">
    <source>
        <dbReference type="PROSITE-ProRule" id="PRU00284"/>
    </source>
</evidence>
<feature type="transmembrane region" description="Helical" evidence="6">
    <location>
        <begin position="291"/>
        <end position="310"/>
    </location>
</feature>
<dbReference type="PROSITE" id="PS50111">
    <property type="entry name" value="CHEMOTAXIS_TRANSDUC_2"/>
    <property type="match status" value="1"/>
</dbReference>
<dbReference type="Pfam" id="PF17201">
    <property type="entry name" value="Cache_3-Cache_2"/>
    <property type="match status" value="1"/>
</dbReference>
<dbReference type="Gene3D" id="1.10.287.950">
    <property type="entry name" value="Methyl-accepting chemotaxis protein"/>
    <property type="match status" value="1"/>
</dbReference>
<accession>A0ABT2VKR7</accession>
<feature type="coiled-coil region" evidence="5">
    <location>
        <begin position="519"/>
        <end position="546"/>
    </location>
</feature>
<evidence type="ECO:0000313" key="9">
    <source>
        <dbReference type="EMBL" id="MCU7553382.1"/>
    </source>
</evidence>
<sequence length="644" mass="69992">MSNTAERQYSIRGILILSVSAVILLLGIIATIYLVSSTNSEIEQRAGEEQQDIKDELISILTTTNSLMTQQVQASLNTLVEKTTQLGAPRLQSGSNPPVLYFGNTPMNGNTQIVDSVTQLLGGTATLFVRQGNDYVRVATNVIKDGKRATGTRLDPNGLAIASIRNKDTFIGQVDILGKPYITAYKPILDATNTVIGIWYVGYNADIAGLKDTVQSSRVLNDGIVVLRDDKGRVRAHSDNLTDNELSRINLDDSSHWQNQTYPFTPWRYTIDVAYSEDEVNSIVAGELSRLVIMLLIGALVLIAILVVLVRKSVSAPLKKLSNRIHALASAEGDLTQRFERGNIREVNEISLEFNALLEKLRNTIAQSSDASHSIATSCEQLTATAAQSHDVAERQAEETEQVATAINELNATAHSVAQSAAEAETMSVDIADLAAATRELVTKTTSLAEQQRRALTDTSLRSKELTVLSGNIDNVLSVIESIAEQTNLLALNAAIESARAGEHGRGFAVVSDEVRQLAVRTQESIKEIQSNIAKVQQAVEQVDDSVLECAQQSEEVATQSAETASGITSLTEKIDKIRSTNVEMASVAEEQSQVTEQLSMNVETIRESSQQNAQFVESTNTSAHRVAELAEAINEQLRGYKTR</sequence>
<feature type="transmembrane region" description="Helical" evidence="6">
    <location>
        <begin position="12"/>
        <end position="35"/>
    </location>
</feature>
<dbReference type="InterPro" id="IPR003660">
    <property type="entry name" value="HAMP_dom"/>
</dbReference>
<keyword evidence="5" id="KW-0175">Coiled coil</keyword>
<dbReference type="PROSITE" id="PS50885">
    <property type="entry name" value="HAMP"/>
    <property type="match status" value="1"/>
</dbReference>
<proteinExistence type="inferred from homology"/>
<dbReference type="PANTHER" id="PTHR32089">
    <property type="entry name" value="METHYL-ACCEPTING CHEMOTAXIS PROTEIN MCPB"/>
    <property type="match status" value="1"/>
</dbReference>
<reference evidence="10" key="1">
    <citation type="submission" date="2023-07" db="EMBL/GenBank/DDBJ databases">
        <title>Study on multiphase classification of strain Alteromonas salexigens isolated from the Yellow Sea.</title>
        <authorList>
            <person name="Sun L."/>
        </authorList>
    </citation>
    <scope>NUCLEOTIDE SEQUENCE [LARGE SCALE GENOMIC DNA]</scope>
    <source>
        <strain evidence="10">ASW11-19</strain>
    </source>
</reference>
<keyword evidence="6" id="KW-0472">Membrane</keyword>
<dbReference type="EMBL" id="JAOTJC010000004">
    <property type="protein sequence ID" value="MCU7553382.1"/>
    <property type="molecule type" value="Genomic_DNA"/>
</dbReference>
<keyword evidence="10" id="KW-1185">Reference proteome</keyword>
<dbReference type="SMART" id="SM00304">
    <property type="entry name" value="HAMP"/>
    <property type="match status" value="1"/>
</dbReference>
<evidence type="ECO:0000256" key="5">
    <source>
        <dbReference type="SAM" id="Coils"/>
    </source>
</evidence>
<feature type="domain" description="Methyl-accepting transducer" evidence="7">
    <location>
        <begin position="371"/>
        <end position="607"/>
    </location>
</feature>
<keyword evidence="6" id="KW-0812">Transmembrane</keyword>
<dbReference type="Pfam" id="PF00672">
    <property type="entry name" value="HAMP"/>
    <property type="match status" value="1"/>
</dbReference>
<keyword evidence="6" id="KW-1133">Transmembrane helix</keyword>
<dbReference type="Proteomes" id="UP001209257">
    <property type="component" value="Unassembled WGS sequence"/>
</dbReference>
<dbReference type="Pfam" id="PF00015">
    <property type="entry name" value="MCPsignal"/>
    <property type="match status" value="1"/>
</dbReference>
<evidence type="ECO:0000259" key="8">
    <source>
        <dbReference type="PROSITE" id="PS50885"/>
    </source>
</evidence>
<comment type="caution">
    <text evidence="9">The sequence shown here is derived from an EMBL/GenBank/DDBJ whole genome shotgun (WGS) entry which is preliminary data.</text>
</comment>
<organism evidence="9 10">
    <name type="scientific">Alteromonas salexigens</name>
    <dbReference type="NCBI Taxonomy" id="2982530"/>
    <lineage>
        <taxon>Bacteria</taxon>
        <taxon>Pseudomonadati</taxon>
        <taxon>Pseudomonadota</taxon>
        <taxon>Gammaproteobacteria</taxon>
        <taxon>Alteromonadales</taxon>
        <taxon>Alteromonadaceae</taxon>
        <taxon>Alteromonas/Salinimonas group</taxon>
        <taxon>Alteromonas</taxon>
    </lineage>
</organism>
<dbReference type="RefSeq" id="WP_262992082.1">
    <property type="nucleotide sequence ID" value="NZ_JAOTJC010000004.1"/>
</dbReference>
<evidence type="ECO:0000313" key="10">
    <source>
        <dbReference type="Proteomes" id="UP001209257"/>
    </source>
</evidence>
<dbReference type="SUPFAM" id="SSF103190">
    <property type="entry name" value="Sensory domain-like"/>
    <property type="match status" value="1"/>
</dbReference>
<dbReference type="SUPFAM" id="SSF58104">
    <property type="entry name" value="Methyl-accepting chemotaxis protein (MCP) signaling domain"/>
    <property type="match status" value="1"/>
</dbReference>
<evidence type="ECO:0000256" key="2">
    <source>
        <dbReference type="ARBA" id="ARBA00023224"/>
    </source>
</evidence>
<comment type="subcellular location">
    <subcellularLocation>
        <location evidence="1">Membrane</location>
    </subcellularLocation>
</comment>
<dbReference type="InterPro" id="IPR029151">
    <property type="entry name" value="Sensor-like_sf"/>
</dbReference>
<feature type="domain" description="HAMP" evidence="8">
    <location>
        <begin position="312"/>
        <end position="366"/>
    </location>
</feature>
<evidence type="ECO:0000256" key="1">
    <source>
        <dbReference type="ARBA" id="ARBA00004370"/>
    </source>
</evidence>
<gene>
    <name evidence="9" type="ORF">OCL06_02080</name>
</gene>
<evidence type="ECO:0000256" key="6">
    <source>
        <dbReference type="SAM" id="Phobius"/>
    </source>
</evidence>
<dbReference type="PANTHER" id="PTHR32089:SF112">
    <property type="entry name" value="LYSOZYME-LIKE PROTEIN-RELATED"/>
    <property type="match status" value="1"/>
</dbReference>
<dbReference type="InterPro" id="IPR004089">
    <property type="entry name" value="MCPsignal_dom"/>
</dbReference>
<name>A0ABT2VKR7_9ALTE</name>